<protein>
    <submittedName>
        <fullName evidence="1">Uncharacterized protein</fullName>
    </submittedName>
</protein>
<evidence type="ECO:0000313" key="1">
    <source>
        <dbReference type="EMBL" id="QVJ00343.1"/>
    </source>
</evidence>
<proteinExistence type="predicted"/>
<accession>A0A975L857</accession>
<sequence>MADLERLPDPPTHALHLTDTELSALRQALISGVRDENQQASVRADQAALFLATERPTHHERFAALVEDAGAPLPADGERTWCTLTGGPATGYRVYVTAADREVFVRPVGAEARHRYVRNSEDLTWFVYTPKEDV</sequence>
<name>A0A975L857_9ACTN</name>
<gene>
    <name evidence="1" type="ORF">KGD82_16410</name>
</gene>
<evidence type="ECO:0000313" key="2">
    <source>
        <dbReference type="Proteomes" id="UP000682416"/>
    </source>
</evidence>
<organism evidence="1 2">
    <name type="scientific">Nocardiopsis eucommiae</name>
    <dbReference type="NCBI Taxonomy" id="2831970"/>
    <lineage>
        <taxon>Bacteria</taxon>
        <taxon>Bacillati</taxon>
        <taxon>Actinomycetota</taxon>
        <taxon>Actinomycetes</taxon>
        <taxon>Streptosporangiales</taxon>
        <taxon>Nocardiopsidaceae</taxon>
        <taxon>Nocardiopsis</taxon>
    </lineage>
</organism>
<dbReference type="AlphaFoldDB" id="A0A975L857"/>
<dbReference type="EMBL" id="CP074402">
    <property type="protein sequence ID" value="QVJ00343.1"/>
    <property type="molecule type" value="Genomic_DNA"/>
</dbReference>
<reference evidence="1" key="1">
    <citation type="submission" date="2021-05" db="EMBL/GenBank/DDBJ databases">
        <authorList>
            <person name="Kaiqin L."/>
            <person name="Jian G."/>
        </authorList>
    </citation>
    <scope>NUCLEOTIDE SEQUENCE</scope>
    <source>
        <strain evidence="1">HDS5</strain>
    </source>
</reference>
<dbReference type="Proteomes" id="UP000682416">
    <property type="component" value="Chromosome"/>
</dbReference>
<dbReference type="KEGG" id="nec:KGD82_16410"/>
<keyword evidence="2" id="KW-1185">Reference proteome</keyword>